<dbReference type="EMBL" id="RAVZ01000153">
    <property type="protein sequence ID" value="RKG84527.1"/>
    <property type="molecule type" value="Genomic_DNA"/>
</dbReference>
<dbReference type="RefSeq" id="WP_120542553.1">
    <property type="nucleotide sequence ID" value="NZ_RAVZ01000153.1"/>
</dbReference>
<evidence type="ECO:0000313" key="2">
    <source>
        <dbReference type="Proteomes" id="UP000268094"/>
    </source>
</evidence>
<organism evidence="1 2">
    <name type="scientific">Corallococcus terminator</name>
    <dbReference type="NCBI Taxonomy" id="2316733"/>
    <lineage>
        <taxon>Bacteria</taxon>
        <taxon>Pseudomonadati</taxon>
        <taxon>Myxococcota</taxon>
        <taxon>Myxococcia</taxon>
        <taxon>Myxococcales</taxon>
        <taxon>Cystobacterineae</taxon>
        <taxon>Myxococcaceae</taxon>
        <taxon>Corallococcus</taxon>
    </lineage>
</organism>
<reference evidence="2" key="1">
    <citation type="submission" date="2018-09" db="EMBL/GenBank/DDBJ databases">
        <authorList>
            <person name="Livingstone P.G."/>
            <person name="Whitworth D.E."/>
        </authorList>
    </citation>
    <scope>NUCLEOTIDE SEQUENCE [LARGE SCALE GENOMIC DNA]</scope>
    <source>
        <strain evidence="2">CA054A</strain>
    </source>
</reference>
<dbReference type="OrthoDB" id="9815222at2"/>
<dbReference type="AlphaFoldDB" id="A0A3A8IM55"/>
<gene>
    <name evidence="1" type="ORF">D7V88_21655</name>
</gene>
<proteinExistence type="predicted"/>
<accession>A0A3A8IM55</accession>
<comment type="caution">
    <text evidence="1">The sequence shown here is derived from an EMBL/GenBank/DDBJ whole genome shotgun (WGS) entry which is preliminary data.</text>
</comment>
<sequence>MQDPIGNFERIRELYISYLDTAFRIGDESVAEERRRLLRQPGTFCTEPLIEAIPRYEPAELSFDALYQDTSPEGPLAGFTEPARRAFVDLALAGLFGSEPREKGGLPLKRKAKYDPYRHQIQMLHRGVRPGMPGVVTSGTGECQRSCRVKQVKQLRSLLEREG</sequence>
<name>A0A3A8IM55_9BACT</name>
<keyword evidence="2" id="KW-1185">Reference proteome</keyword>
<dbReference type="Proteomes" id="UP000268094">
    <property type="component" value="Unassembled WGS sequence"/>
</dbReference>
<evidence type="ECO:0000313" key="1">
    <source>
        <dbReference type="EMBL" id="RKG84527.1"/>
    </source>
</evidence>
<protein>
    <submittedName>
        <fullName evidence="1">Uncharacterized protein</fullName>
    </submittedName>
</protein>